<evidence type="ECO:0000256" key="2">
    <source>
        <dbReference type="ARBA" id="ARBA00023033"/>
    </source>
</evidence>
<dbReference type="PANTHER" id="PTHR13789:SF309">
    <property type="entry name" value="PUTATIVE (AFU_ORTHOLOGUE AFUA_6G14510)-RELATED"/>
    <property type="match status" value="1"/>
</dbReference>
<dbReference type="Gene3D" id="3.50.50.60">
    <property type="entry name" value="FAD/NAD(P)-binding domain"/>
    <property type="match status" value="1"/>
</dbReference>
<keyword evidence="2" id="KW-0503">Monooxygenase</keyword>
<name>A0A395JKM1_9GAMM</name>
<gene>
    <name evidence="4" type="ORF">DFR28_10949</name>
</gene>
<keyword evidence="1" id="KW-0560">Oxidoreductase</keyword>
<dbReference type="InterPro" id="IPR050493">
    <property type="entry name" value="FAD-dep_Monooxygenase_BioMet"/>
</dbReference>
<dbReference type="InParanoid" id="A0A395JKM1"/>
<dbReference type="PRINTS" id="PR00420">
    <property type="entry name" value="RNGMNOXGNASE"/>
</dbReference>
<dbReference type="Proteomes" id="UP000253083">
    <property type="component" value="Unassembled WGS sequence"/>
</dbReference>
<dbReference type="AlphaFoldDB" id="A0A395JKM1"/>
<accession>A0A395JKM1</accession>
<dbReference type="GO" id="GO:0071949">
    <property type="term" value="F:FAD binding"/>
    <property type="evidence" value="ECO:0007669"/>
    <property type="project" value="InterPro"/>
</dbReference>
<feature type="domain" description="FAD-binding" evidence="3">
    <location>
        <begin position="7"/>
        <end position="345"/>
    </location>
</feature>
<dbReference type="InterPro" id="IPR036188">
    <property type="entry name" value="FAD/NAD-bd_sf"/>
</dbReference>
<evidence type="ECO:0000256" key="1">
    <source>
        <dbReference type="ARBA" id="ARBA00023002"/>
    </source>
</evidence>
<dbReference type="InterPro" id="IPR002938">
    <property type="entry name" value="FAD-bd"/>
</dbReference>
<dbReference type="SUPFAM" id="SSF51905">
    <property type="entry name" value="FAD/NAD(P)-binding domain"/>
    <property type="match status" value="1"/>
</dbReference>
<keyword evidence="5" id="KW-1185">Reference proteome</keyword>
<dbReference type="RefSeq" id="WP_113955896.1">
    <property type="nucleotide sequence ID" value="NZ_QNRT01000009.1"/>
</dbReference>
<proteinExistence type="predicted"/>
<protein>
    <submittedName>
        <fullName evidence="4">2-polyprenyl-6-methoxyphenol hydroxylase-like FAD-dependent oxidoreductase</fullName>
    </submittedName>
</protein>
<comment type="caution">
    <text evidence="4">The sequence shown here is derived from an EMBL/GenBank/DDBJ whole genome shotgun (WGS) entry which is preliminary data.</text>
</comment>
<dbReference type="Pfam" id="PF01494">
    <property type="entry name" value="FAD_binding_3"/>
    <property type="match status" value="1"/>
</dbReference>
<sequence length="376" mass="40827">MSNLVSKVLIIGGGFSGMSAALQLRKQNIETHIVELDPDWQADGAGISIGGATLRAFETLGILDEFLEQGSTQEALEIHAPTGQLLLKIPNPPLAGSNVPTGGAIMRPTLARILSKKVVEAGAHVRLGYSYTSIDEDADGVTVAFADGSSDRFDLVIAADGIYSTTRELIFPEASKPTYSGQGVWRAVLPRPAEANNTMMWVSDHLKTGINPMSKEQVYLFLTEDKQEKRHVPSDQLVATLKDLLSRFPAPMVQAMRDQIDESSQVILRPIEGMLVPLPWHKGRVVLIGDTVHATSPHLASGACIGIEDAIVLAEELARHDSLNAALDAFEQRRWERCRMVVENSARLGKIEIEGGDKAEHSAIMRESMIALAQPI</sequence>
<dbReference type="EMBL" id="QNRT01000009">
    <property type="protein sequence ID" value="RBP47177.1"/>
    <property type="molecule type" value="Genomic_DNA"/>
</dbReference>
<dbReference type="GO" id="GO:0004497">
    <property type="term" value="F:monooxygenase activity"/>
    <property type="evidence" value="ECO:0007669"/>
    <property type="project" value="UniProtKB-KW"/>
</dbReference>
<organism evidence="4 5">
    <name type="scientific">Arenicella xantha</name>
    <dbReference type="NCBI Taxonomy" id="644221"/>
    <lineage>
        <taxon>Bacteria</taxon>
        <taxon>Pseudomonadati</taxon>
        <taxon>Pseudomonadota</taxon>
        <taxon>Gammaproteobacteria</taxon>
        <taxon>Arenicellales</taxon>
        <taxon>Arenicellaceae</taxon>
        <taxon>Arenicella</taxon>
    </lineage>
</organism>
<reference evidence="4 5" key="1">
    <citation type="submission" date="2018-06" db="EMBL/GenBank/DDBJ databases">
        <title>Genomic Encyclopedia of Type Strains, Phase IV (KMG-IV): sequencing the most valuable type-strain genomes for metagenomic binning, comparative biology and taxonomic classification.</title>
        <authorList>
            <person name="Goeker M."/>
        </authorList>
    </citation>
    <scope>NUCLEOTIDE SEQUENCE [LARGE SCALE GENOMIC DNA]</scope>
    <source>
        <strain evidence="4 5">DSM 24032</strain>
    </source>
</reference>
<dbReference type="NCBIfam" id="NF005313">
    <property type="entry name" value="PRK06847.1"/>
    <property type="match status" value="1"/>
</dbReference>
<evidence type="ECO:0000313" key="5">
    <source>
        <dbReference type="Proteomes" id="UP000253083"/>
    </source>
</evidence>
<evidence type="ECO:0000259" key="3">
    <source>
        <dbReference type="Pfam" id="PF01494"/>
    </source>
</evidence>
<evidence type="ECO:0000313" key="4">
    <source>
        <dbReference type="EMBL" id="RBP47177.1"/>
    </source>
</evidence>
<dbReference type="PANTHER" id="PTHR13789">
    <property type="entry name" value="MONOOXYGENASE"/>
    <property type="match status" value="1"/>
</dbReference>
<dbReference type="OrthoDB" id="9782160at2"/>